<organism evidence="1 2">
    <name type="scientific">Candidatus Portnoybacteria bacterium CG10_big_fil_rev_8_21_14_0_10_38_18</name>
    <dbReference type="NCBI Taxonomy" id="1974813"/>
    <lineage>
        <taxon>Bacteria</taxon>
        <taxon>Candidatus Portnoyibacteriota</taxon>
    </lineage>
</organism>
<accession>A0A2M8KBX8</accession>
<dbReference type="EMBL" id="PFDX01000024">
    <property type="protein sequence ID" value="PJE57430.1"/>
    <property type="molecule type" value="Genomic_DNA"/>
</dbReference>
<protein>
    <recommendedName>
        <fullName evidence="3">SpoVT-AbrB domain-containing protein</fullName>
    </recommendedName>
</protein>
<evidence type="ECO:0000313" key="1">
    <source>
        <dbReference type="EMBL" id="PJE57430.1"/>
    </source>
</evidence>
<evidence type="ECO:0008006" key="3">
    <source>
        <dbReference type="Google" id="ProtNLM"/>
    </source>
</evidence>
<dbReference type="InterPro" id="IPR037914">
    <property type="entry name" value="SpoVT-AbrB_sf"/>
</dbReference>
<sequence>MLHNKNFMEKNIRKITKIGKRSYGIIIPIDIVRKLGWRERQKVVVKLRGCKITIEDWKK</sequence>
<reference evidence="2" key="1">
    <citation type="submission" date="2017-09" db="EMBL/GenBank/DDBJ databases">
        <title>Depth-based differentiation of microbial function through sediment-hosted aquifers and enrichment of novel symbionts in the deep terrestrial subsurface.</title>
        <authorList>
            <person name="Probst A.J."/>
            <person name="Ladd B."/>
            <person name="Jarett J.K."/>
            <person name="Geller-Mcgrath D.E."/>
            <person name="Sieber C.M.K."/>
            <person name="Emerson J.B."/>
            <person name="Anantharaman K."/>
            <person name="Thomas B.C."/>
            <person name="Malmstrom R."/>
            <person name="Stieglmeier M."/>
            <person name="Klingl A."/>
            <person name="Woyke T."/>
            <person name="Ryan C.M."/>
            <person name="Banfield J.F."/>
        </authorList>
    </citation>
    <scope>NUCLEOTIDE SEQUENCE [LARGE SCALE GENOMIC DNA]</scope>
</reference>
<dbReference type="SUPFAM" id="SSF89447">
    <property type="entry name" value="AbrB/MazE/MraZ-like"/>
    <property type="match status" value="1"/>
</dbReference>
<dbReference type="AlphaFoldDB" id="A0A2M8KBX8"/>
<proteinExistence type="predicted"/>
<comment type="caution">
    <text evidence="1">The sequence shown here is derived from an EMBL/GenBank/DDBJ whole genome shotgun (WGS) entry which is preliminary data.</text>
</comment>
<gene>
    <name evidence="1" type="ORF">COU82_01990</name>
</gene>
<name>A0A2M8KBX8_9BACT</name>
<evidence type="ECO:0000313" key="2">
    <source>
        <dbReference type="Proteomes" id="UP000231648"/>
    </source>
</evidence>
<dbReference type="Gene3D" id="2.10.260.10">
    <property type="match status" value="1"/>
</dbReference>
<dbReference type="Proteomes" id="UP000231648">
    <property type="component" value="Unassembled WGS sequence"/>
</dbReference>